<dbReference type="PROSITE" id="PS51063">
    <property type="entry name" value="HTH_CRP_2"/>
    <property type="match status" value="1"/>
</dbReference>
<gene>
    <name evidence="5" type="ORF">HMPREF9087_1793</name>
</gene>
<keyword evidence="3" id="KW-0804">Transcription</keyword>
<organism evidence="5 6">
    <name type="scientific">Enterococcus casseliflavus ATCC 12755</name>
    <dbReference type="NCBI Taxonomy" id="888066"/>
    <lineage>
        <taxon>Bacteria</taxon>
        <taxon>Bacillati</taxon>
        <taxon>Bacillota</taxon>
        <taxon>Bacilli</taxon>
        <taxon>Lactobacillales</taxon>
        <taxon>Enterococcaceae</taxon>
        <taxon>Enterococcus</taxon>
    </lineage>
</organism>
<sequence length="241" mass="28284">MNRGYFIFFSENVGLASSEGVTRVEKQILRDYLEKQAIPIVIRKKKSYLTYEGIPDRYVYILKKGIIKTSVVTHEGREFNLRYLTDFEIVSLFKDESSQEVEAPFNVRVESEEAELYKIVRDQFWADVNRDRLLQDYVKEYYRRNLMDTMKKMQQMLMNGKFGAVCTQINELYETFGVQTTEGVLIDFEVTNEEIARFCGITSASSVNRMMQKLRESGALKSVDRKLLVTDIDFIRENIIY</sequence>
<dbReference type="AlphaFoldDB" id="F0EK51"/>
<accession>F0EK51</accession>
<name>F0EK51_ENTCA</name>
<feature type="domain" description="HTH crp-type" evidence="4">
    <location>
        <begin position="159"/>
        <end position="233"/>
    </location>
</feature>
<dbReference type="EMBL" id="AEWT01000013">
    <property type="protein sequence ID" value="EGC69509.1"/>
    <property type="molecule type" value="Genomic_DNA"/>
</dbReference>
<dbReference type="GO" id="GO:0003677">
    <property type="term" value="F:DNA binding"/>
    <property type="evidence" value="ECO:0007669"/>
    <property type="project" value="UniProtKB-KW"/>
</dbReference>
<keyword evidence="1" id="KW-0805">Transcription regulation</keyword>
<evidence type="ECO:0000259" key="4">
    <source>
        <dbReference type="PROSITE" id="PS51063"/>
    </source>
</evidence>
<dbReference type="SMART" id="SM00419">
    <property type="entry name" value="HTH_CRP"/>
    <property type="match status" value="1"/>
</dbReference>
<dbReference type="SUPFAM" id="SSF46785">
    <property type="entry name" value="Winged helix' DNA-binding domain"/>
    <property type="match status" value="1"/>
</dbReference>
<dbReference type="HOGENOM" id="CLU_075053_12_0_9"/>
<evidence type="ECO:0000256" key="1">
    <source>
        <dbReference type="ARBA" id="ARBA00023015"/>
    </source>
</evidence>
<dbReference type="Pfam" id="PF13545">
    <property type="entry name" value="HTH_Crp_2"/>
    <property type="match status" value="1"/>
</dbReference>
<dbReference type="Gene3D" id="1.10.10.10">
    <property type="entry name" value="Winged helix-like DNA-binding domain superfamily/Winged helix DNA-binding domain"/>
    <property type="match status" value="1"/>
</dbReference>
<dbReference type="InterPro" id="IPR012318">
    <property type="entry name" value="HTH_CRP"/>
</dbReference>
<evidence type="ECO:0000256" key="2">
    <source>
        <dbReference type="ARBA" id="ARBA00023125"/>
    </source>
</evidence>
<keyword evidence="2" id="KW-0238">DNA-binding</keyword>
<evidence type="ECO:0000313" key="6">
    <source>
        <dbReference type="Proteomes" id="UP000004835"/>
    </source>
</evidence>
<dbReference type="InterPro" id="IPR014710">
    <property type="entry name" value="RmlC-like_jellyroll"/>
</dbReference>
<proteinExistence type="predicted"/>
<dbReference type="Gene3D" id="2.60.120.10">
    <property type="entry name" value="Jelly Rolls"/>
    <property type="match status" value="1"/>
</dbReference>
<dbReference type="PROSITE" id="PS00042">
    <property type="entry name" value="HTH_CRP_1"/>
    <property type="match status" value="1"/>
</dbReference>
<evidence type="ECO:0000256" key="3">
    <source>
        <dbReference type="ARBA" id="ARBA00023163"/>
    </source>
</evidence>
<protein>
    <submittedName>
        <fullName evidence="5">Cyclic nucleotide-binding domain protein</fullName>
    </submittedName>
</protein>
<dbReference type="InterPro" id="IPR036388">
    <property type="entry name" value="WH-like_DNA-bd_sf"/>
</dbReference>
<reference evidence="5 6" key="1">
    <citation type="submission" date="2011-01" db="EMBL/GenBank/DDBJ databases">
        <authorList>
            <person name="Muzny D."/>
            <person name="Qin X."/>
            <person name="Deng J."/>
            <person name="Jiang H."/>
            <person name="Liu Y."/>
            <person name="Qu J."/>
            <person name="Song X.-Z."/>
            <person name="Zhang L."/>
            <person name="Thornton R."/>
            <person name="Coyle M."/>
            <person name="Francisco L."/>
            <person name="Jackson L."/>
            <person name="Javaid M."/>
            <person name="Korchina V."/>
            <person name="Kovar C."/>
            <person name="Mata R."/>
            <person name="Mathew T."/>
            <person name="Ngo R."/>
            <person name="Nguyen L."/>
            <person name="Nguyen N."/>
            <person name="Okwuonu G."/>
            <person name="Ongeri F."/>
            <person name="Pham C."/>
            <person name="Simmons D."/>
            <person name="Wilczek-Boney K."/>
            <person name="Hale W."/>
            <person name="Jakkamsetti A."/>
            <person name="Pham P."/>
            <person name="Ruth R."/>
            <person name="San Lucas F."/>
            <person name="Warren J."/>
            <person name="Zhang J."/>
            <person name="Zhao Z."/>
            <person name="Zhou C."/>
            <person name="Zhu D."/>
            <person name="Lee S."/>
            <person name="Bess C."/>
            <person name="Blankenburg K."/>
            <person name="Forbes L."/>
            <person name="Fu Q."/>
            <person name="Gubbala S."/>
            <person name="Hirani K."/>
            <person name="Jayaseelan J.C."/>
            <person name="Lara F."/>
            <person name="Munidasa M."/>
            <person name="Palculict T."/>
            <person name="Patil S."/>
            <person name="Pu L.-L."/>
            <person name="Saada N."/>
            <person name="Tang L."/>
            <person name="Weissenberger G."/>
            <person name="Zhu Y."/>
            <person name="Hemphill L."/>
            <person name="Shang Y."/>
            <person name="Youmans B."/>
            <person name="Ayvaz T."/>
            <person name="Ross M."/>
            <person name="Santibanez J."/>
            <person name="Aqrawi P."/>
            <person name="Gross S."/>
            <person name="Joshi V."/>
            <person name="Fowler G."/>
            <person name="Nazareth L."/>
            <person name="Reid J."/>
            <person name="Worley K."/>
            <person name="Petrosino J."/>
            <person name="Highlander S."/>
            <person name="Gibbs R."/>
        </authorList>
    </citation>
    <scope>NUCLEOTIDE SEQUENCE [LARGE SCALE GENOMIC DNA]</scope>
    <source>
        <strain evidence="5 6">ATCC 12755</strain>
    </source>
</reference>
<comment type="caution">
    <text evidence="5">The sequence shown here is derived from an EMBL/GenBank/DDBJ whole genome shotgun (WGS) entry which is preliminary data.</text>
</comment>
<dbReference type="GO" id="GO:0003700">
    <property type="term" value="F:DNA-binding transcription factor activity"/>
    <property type="evidence" value="ECO:0007669"/>
    <property type="project" value="InterPro"/>
</dbReference>
<dbReference type="InterPro" id="IPR018490">
    <property type="entry name" value="cNMP-bd_dom_sf"/>
</dbReference>
<dbReference type="Proteomes" id="UP000004835">
    <property type="component" value="Unassembled WGS sequence"/>
</dbReference>
<dbReference type="SUPFAM" id="SSF51206">
    <property type="entry name" value="cAMP-binding domain-like"/>
    <property type="match status" value="1"/>
</dbReference>
<dbReference type="InterPro" id="IPR018335">
    <property type="entry name" value="Tscrpt_reg_HTH_Crp-type_CS"/>
</dbReference>
<dbReference type="InterPro" id="IPR036390">
    <property type="entry name" value="WH_DNA-bd_sf"/>
</dbReference>
<evidence type="ECO:0000313" key="5">
    <source>
        <dbReference type="EMBL" id="EGC69509.1"/>
    </source>
</evidence>